<feature type="transmembrane region" description="Helical" evidence="1">
    <location>
        <begin position="26"/>
        <end position="48"/>
    </location>
</feature>
<feature type="transmembrane region" description="Helical" evidence="1">
    <location>
        <begin position="107"/>
        <end position="126"/>
    </location>
</feature>
<keyword evidence="1" id="KW-0812">Transmembrane</keyword>
<dbReference type="EMBL" id="FNIX01000002">
    <property type="protein sequence ID" value="SDO49583.1"/>
    <property type="molecule type" value="Genomic_DNA"/>
</dbReference>
<evidence type="ECO:0000256" key="1">
    <source>
        <dbReference type="SAM" id="Phobius"/>
    </source>
</evidence>
<dbReference type="AlphaFoldDB" id="A0A1H0K1D5"/>
<dbReference type="RefSeq" id="WP_143022599.1">
    <property type="nucleotide sequence ID" value="NZ_FNIX01000002.1"/>
</dbReference>
<protein>
    <recommendedName>
        <fullName evidence="4">Thiosulfate dehydrogenase [quinone] large subunit</fullName>
    </recommendedName>
</protein>
<keyword evidence="1" id="KW-1133">Transmembrane helix</keyword>
<accession>A0A1H0K1D5</accession>
<evidence type="ECO:0008006" key="4">
    <source>
        <dbReference type="Google" id="ProtNLM"/>
    </source>
</evidence>
<keyword evidence="3" id="KW-1185">Reference proteome</keyword>
<reference evidence="3" key="1">
    <citation type="submission" date="2016-10" db="EMBL/GenBank/DDBJ databases">
        <authorList>
            <person name="Varghese N."/>
            <person name="Submissions S."/>
        </authorList>
    </citation>
    <scope>NUCLEOTIDE SEQUENCE [LARGE SCALE GENOMIC DNA]</scope>
    <source>
        <strain evidence="3">CGMCC 4.6609</strain>
    </source>
</reference>
<name>A0A1H0K1D5_9PSEU</name>
<dbReference type="Proteomes" id="UP000199691">
    <property type="component" value="Unassembled WGS sequence"/>
</dbReference>
<keyword evidence="1" id="KW-0472">Membrane</keyword>
<dbReference type="OrthoDB" id="102112at2"/>
<evidence type="ECO:0000313" key="3">
    <source>
        <dbReference type="Proteomes" id="UP000199691"/>
    </source>
</evidence>
<proteinExistence type="predicted"/>
<organism evidence="2 3">
    <name type="scientific">Lentzea jiangxiensis</name>
    <dbReference type="NCBI Taxonomy" id="641025"/>
    <lineage>
        <taxon>Bacteria</taxon>
        <taxon>Bacillati</taxon>
        <taxon>Actinomycetota</taxon>
        <taxon>Actinomycetes</taxon>
        <taxon>Pseudonocardiales</taxon>
        <taxon>Pseudonocardiaceae</taxon>
        <taxon>Lentzea</taxon>
    </lineage>
</organism>
<dbReference type="STRING" id="641025.SAMN05421507_102713"/>
<sequence length="153" mass="16664">MRRTHLMIYFQSGVVRSRLLTEAMRWGWTLYAFCRYGAAFVLVLYGFAKLNGSQFAVLSSELDKPMGDVSGFWLTWHYFGFSPIFGTLVALVQITLGVLLCWRKTTLVAACGGLGVLATITLIDLTHGVDATGTVMAAATTALPGFRRGPASC</sequence>
<gene>
    <name evidence="2" type="ORF">SAMN05421507_102713</name>
</gene>
<feature type="transmembrane region" description="Helical" evidence="1">
    <location>
        <begin position="76"/>
        <end position="100"/>
    </location>
</feature>
<evidence type="ECO:0000313" key="2">
    <source>
        <dbReference type="EMBL" id="SDO49583.1"/>
    </source>
</evidence>